<feature type="region of interest" description="Disordered" evidence="1">
    <location>
        <begin position="1"/>
        <end position="22"/>
    </location>
</feature>
<accession>A0ABW1KHX4</accession>
<gene>
    <name evidence="3" type="ORF">ACFP2T_27960</name>
</gene>
<keyword evidence="2" id="KW-0812">Transmembrane</keyword>
<feature type="transmembrane region" description="Helical" evidence="2">
    <location>
        <begin position="156"/>
        <end position="177"/>
    </location>
</feature>
<keyword evidence="2" id="KW-1133">Transmembrane helix</keyword>
<feature type="transmembrane region" description="Helical" evidence="2">
    <location>
        <begin position="132"/>
        <end position="149"/>
    </location>
</feature>
<feature type="transmembrane region" description="Helical" evidence="2">
    <location>
        <begin position="106"/>
        <end position="126"/>
    </location>
</feature>
<dbReference type="Proteomes" id="UP001596203">
    <property type="component" value="Unassembled WGS sequence"/>
</dbReference>
<feature type="transmembrane region" description="Helical" evidence="2">
    <location>
        <begin position="35"/>
        <end position="53"/>
    </location>
</feature>
<dbReference type="EMBL" id="JBHSPR010000029">
    <property type="protein sequence ID" value="MFC6020018.1"/>
    <property type="molecule type" value="Genomic_DNA"/>
</dbReference>
<feature type="transmembrane region" description="Helical" evidence="2">
    <location>
        <begin position="65"/>
        <end position="85"/>
    </location>
</feature>
<evidence type="ECO:0000313" key="4">
    <source>
        <dbReference type="Proteomes" id="UP001596203"/>
    </source>
</evidence>
<evidence type="ECO:0008006" key="5">
    <source>
        <dbReference type="Google" id="ProtNLM"/>
    </source>
</evidence>
<evidence type="ECO:0000256" key="1">
    <source>
        <dbReference type="SAM" id="MobiDB-lite"/>
    </source>
</evidence>
<name>A0ABW1KHX4_9ACTN</name>
<proteinExistence type="predicted"/>
<feature type="compositionally biased region" description="Low complexity" evidence="1">
    <location>
        <begin position="9"/>
        <end position="21"/>
    </location>
</feature>
<keyword evidence="2" id="KW-0472">Membrane</keyword>
<protein>
    <recommendedName>
        <fullName evidence="5">ABC transporter permease</fullName>
    </recommendedName>
</protein>
<evidence type="ECO:0000256" key="2">
    <source>
        <dbReference type="SAM" id="Phobius"/>
    </source>
</evidence>
<organism evidence="3 4">
    <name type="scientific">Plantactinospora solaniradicis</name>
    <dbReference type="NCBI Taxonomy" id="1723736"/>
    <lineage>
        <taxon>Bacteria</taxon>
        <taxon>Bacillati</taxon>
        <taxon>Actinomycetota</taxon>
        <taxon>Actinomycetes</taxon>
        <taxon>Micromonosporales</taxon>
        <taxon>Micromonosporaceae</taxon>
        <taxon>Plantactinospora</taxon>
    </lineage>
</organism>
<sequence length="216" mass="22127">MSSATAEPSSAEVGAGNAEAGAGSGFTREDIRGRAVGIVVMAFFGLAWTSWGLSADLPTPVETTLTVASVLATLLAIGSAGYVFRRSAAVPAGGAAGRDRTAGRRFGLIVAAEFIGIYVVARVLAAVDHTELIPMVVCLGVGIHFFPLTRLFKVPLYDLTGIGLCLVTIGTAVLAPLTGHPALWTILPGFGAALLLYATATVLFRAAVTATPGRWA</sequence>
<feature type="transmembrane region" description="Helical" evidence="2">
    <location>
        <begin position="183"/>
        <end position="204"/>
    </location>
</feature>
<keyword evidence="4" id="KW-1185">Reference proteome</keyword>
<comment type="caution">
    <text evidence="3">The sequence shown here is derived from an EMBL/GenBank/DDBJ whole genome shotgun (WGS) entry which is preliminary data.</text>
</comment>
<reference evidence="4" key="1">
    <citation type="journal article" date="2019" name="Int. J. Syst. Evol. Microbiol.">
        <title>The Global Catalogue of Microorganisms (GCM) 10K type strain sequencing project: providing services to taxonomists for standard genome sequencing and annotation.</title>
        <authorList>
            <consortium name="The Broad Institute Genomics Platform"/>
            <consortium name="The Broad Institute Genome Sequencing Center for Infectious Disease"/>
            <person name="Wu L."/>
            <person name="Ma J."/>
        </authorList>
    </citation>
    <scope>NUCLEOTIDE SEQUENCE [LARGE SCALE GENOMIC DNA]</scope>
    <source>
        <strain evidence="4">ZS-35-S2</strain>
    </source>
</reference>
<evidence type="ECO:0000313" key="3">
    <source>
        <dbReference type="EMBL" id="MFC6020018.1"/>
    </source>
</evidence>
<dbReference type="RefSeq" id="WP_377426672.1">
    <property type="nucleotide sequence ID" value="NZ_JBHSPR010000029.1"/>
</dbReference>